<keyword evidence="4" id="KW-1185">Reference proteome</keyword>
<dbReference type="Proteomes" id="UP000033649">
    <property type="component" value="Unassembled WGS sequence"/>
</dbReference>
<dbReference type="NCBIfam" id="NF041112">
    <property type="entry name" value="chap_CsgH_alph"/>
    <property type="match status" value="1"/>
</dbReference>
<accession>A0A0F5FLX9</accession>
<reference evidence="3 4" key="1">
    <citation type="submission" date="2015-03" db="EMBL/GenBank/DDBJ databases">
        <authorList>
            <person name="Hassan Y."/>
            <person name="Lepp D."/>
            <person name="Li X.-Z."/>
            <person name="Zhou T."/>
        </authorList>
    </citation>
    <scope>NUCLEOTIDE SEQUENCE [LARGE SCALE GENOMIC DNA]</scope>
    <source>
        <strain evidence="3 4">IPL18</strain>
    </source>
</reference>
<name>A0A0F5FLX9_9HYPH</name>
<dbReference type="InterPro" id="IPR048632">
    <property type="entry name" value="CsgH-like"/>
</dbReference>
<evidence type="ECO:0000313" key="4">
    <source>
        <dbReference type="Proteomes" id="UP000033649"/>
    </source>
</evidence>
<dbReference type="InterPro" id="IPR047726">
    <property type="entry name" value="CsgH_dom"/>
</dbReference>
<dbReference type="STRING" id="429727.VE26_08800"/>
<protein>
    <recommendedName>
        <fullName evidence="2">CsgH-like domain-containing protein</fullName>
    </recommendedName>
</protein>
<feature type="chain" id="PRO_5002486967" description="CsgH-like domain-containing protein" evidence="1">
    <location>
        <begin position="20"/>
        <end position="125"/>
    </location>
</feature>
<keyword evidence="1" id="KW-0732">Signal</keyword>
<dbReference type="PATRIC" id="fig|429727.3.peg.1816"/>
<gene>
    <name evidence="3" type="ORF">VE26_08800</name>
</gene>
<evidence type="ECO:0000256" key="1">
    <source>
        <dbReference type="SAM" id="SignalP"/>
    </source>
</evidence>
<dbReference type="EMBL" id="JZEY01000054">
    <property type="protein sequence ID" value="KKB09909.1"/>
    <property type="molecule type" value="Genomic_DNA"/>
</dbReference>
<dbReference type="AlphaFoldDB" id="A0A0F5FLX9"/>
<dbReference type="Pfam" id="PF21112">
    <property type="entry name" value="CsgH"/>
    <property type="match status" value="1"/>
</dbReference>
<comment type="caution">
    <text evidence="3">The sequence shown here is derived from an EMBL/GenBank/DDBJ whole genome shotgun (WGS) entry which is preliminary data.</text>
</comment>
<sequence length="125" mass="12408">MPFTLGVIALLALGGAALAGSGNPAPTQGGVSCGVATRTAHGMTTFQGVVEAPGKLIGDYRFALVGKSNGGSSTISQGGPFSIEAGTSTILGQASLNADARVDIDFTVTAKGQTYDCSQRLTAQS</sequence>
<evidence type="ECO:0000259" key="2">
    <source>
        <dbReference type="Pfam" id="PF21112"/>
    </source>
</evidence>
<organism evidence="3 4">
    <name type="scientific">Devosia chinhatensis</name>
    <dbReference type="NCBI Taxonomy" id="429727"/>
    <lineage>
        <taxon>Bacteria</taxon>
        <taxon>Pseudomonadati</taxon>
        <taxon>Pseudomonadota</taxon>
        <taxon>Alphaproteobacteria</taxon>
        <taxon>Hyphomicrobiales</taxon>
        <taxon>Devosiaceae</taxon>
        <taxon>Devosia</taxon>
    </lineage>
</organism>
<dbReference type="InterPro" id="IPR053722">
    <property type="entry name" value="Curli_assembly_CsgC/AgfC"/>
</dbReference>
<dbReference type="Gene3D" id="2.60.40.2420">
    <property type="match status" value="1"/>
</dbReference>
<feature type="signal peptide" evidence="1">
    <location>
        <begin position="1"/>
        <end position="19"/>
    </location>
</feature>
<feature type="domain" description="CsgH-like" evidence="2">
    <location>
        <begin position="31"/>
        <end position="117"/>
    </location>
</feature>
<evidence type="ECO:0000313" key="3">
    <source>
        <dbReference type="EMBL" id="KKB09909.1"/>
    </source>
</evidence>
<proteinExistence type="predicted"/>